<keyword evidence="7 15" id="KW-0028">Amino-acid biosynthesis</keyword>
<evidence type="ECO:0000256" key="3">
    <source>
        <dbReference type="ARBA" id="ARBA00009562"/>
    </source>
</evidence>
<comment type="catalytic activity">
    <reaction evidence="14 15">
        <text>chorismate + L-glutamine = anthranilate + pyruvate + L-glutamate + H(+)</text>
        <dbReference type="Rhea" id="RHEA:21732"/>
        <dbReference type="ChEBI" id="CHEBI:15361"/>
        <dbReference type="ChEBI" id="CHEBI:15378"/>
        <dbReference type="ChEBI" id="CHEBI:16567"/>
        <dbReference type="ChEBI" id="CHEBI:29748"/>
        <dbReference type="ChEBI" id="CHEBI:29985"/>
        <dbReference type="ChEBI" id="CHEBI:58359"/>
        <dbReference type="EC" id="4.1.3.27"/>
    </reaction>
</comment>
<evidence type="ECO:0000256" key="11">
    <source>
        <dbReference type="ARBA" id="ARBA00023141"/>
    </source>
</evidence>
<evidence type="ECO:0000256" key="2">
    <source>
        <dbReference type="ARBA" id="ARBA00004873"/>
    </source>
</evidence>
<feature type="domain" description="Chorismate-utilising enzyme C-terminal" evidence="16">
    <location>
        <begin position="222"/>
        <end position="475"/>
    </location>
</feature>
<accession>A0AA35V189</accession>
<dbReference type="PANTHER" id="PTHR11236:SF48">
    <property type="entry name" value="ISOCHORISMATE SYNTHASE MENF"/>
    <property type="match status" value="1"/>
</dbReference>
<evidence type="ECO:0000256" key="5">
    <source>
        <dbReference type="ARBA" id="ARBA00012266"/>
    </source>
</evidence>
<dbReference type="EC" id="4.1.3.27" evidence="5 15"/>
<evidence type="ECO:0000259" key="16">
    <source>
        <dbReference type="Pfam" id="PF00425"/>
    </source>
</evidence>
<keyword evidence="9 15" id="KW-0822">Tryptophan biosynthesis</keyword>
<reference evidence="18" key="1">
    <citation type="submission" date="2023-03" db="EMBL/GenBank/DDBJ databases">
        <authorList>
            <person name="Cleenwerck I."/>
        </authorList>
    </citation>
    <scope>NUCLEOTIDE SEQUENCE</scope>
    <source>
        <strain evidence="18">LMG 32879</strain>
    </source>
</reference>
<proteinExistence type="inferred from homology"/>
<dbReference type="Pfam" id="PF00425">
    <property type="entry name" value="Chorismate_bind"/>
    <property type="match status" value="1"/>
</dbReference>
<dbReference type="PANTHER" id="PTHR11236">
    <property type="entry name" value="AMINOBENZOATE/ANTHRANILATE SYNTHASE"/>
    <property type="match status" value="1"/>
</dbReference>
<dbReference type="PRINTS" id="PR00095">
    <property type="entry name" value="ANTSNTHASEI"/>
</dbReference>
<gene>
    <name evidence="15 18" type="primary">trpE</name>
    <name evidence="18" type="ORF">LMG32879_001660</name>
</gene>
<dbReference type="InterPro" id="IPR005801">
    <property type="entry name" value="ADC_synthase"/>
</dbReference>
<dbReference type="Proteomes" id="UP001176960">
    <property type="component" value="Unassembled WGS sequence"/>
</dbReference>
<dbReference type="AlphaFoldDB" id="A0AA35V189"/>
<dbReference type="EMBL" id="CATKSH010000008">
    <property type="protein sequence ID" value="CAI9120821.1"/>
    <property type="molecule type" value="Genomic_DNA"/>
</dbReference>
<dbReference type="NCBIfam" id="TIGR00564">
    <property type="entry name" value="trpE_most"/>
    <property type="match status" value="1"/>
</dbReference>
<keyword evidence="8 15" id="KW-0479">Metal-binding</keyword>
<keyword evidence="10 15" id="KW-0460">Magnesium</keyword>
<evidence type="ECO:0000256" key="1">
    <source>
        <dbReference type="ARBA" id="ARBA00001946"/>
    </source>
</evidence>
<dbReference type="InterPro" id="IPR015890">
    <property type="entry name" value="Chorismate_C"/>
</dbReference>
<feature type="domain" description="Anthranilate synthase component I N-terminal" evidence="17">
    <location>
        <begin position="18"/>
        <end position="169"/>
    </location>
</feature>
<evidence type="ECO:0000256" key="4">
    <source>
        <dbReference type="ARBA" id="ARBA00011575"/>
    </source>
</evidence>
<evidence type="ECO:0000256" key="15">
    <source>
        <dbReference type="RuleBase" id="RU364045"/>
    </source>
</evidence>
<evidence type="ECO:0000256" key="10">
    <source>
        <dbReference type="ARBA" id="ARBA00022842"/>
    </source>
</evidence>
<dbReference type="Gene3D" id="3.60.120.10">
    <property type="entry name" value="Anthranilate synthase"/>
    <property type="match status" value="1"/>
</dbReference>
<dbReference type="InterPro" id="IPR019999">
    <property type="entry name" value="Anth_synth_I-like"/>
</dbReference>
<evidence type="ECO:0000256" key="13">
    <source>
        <dbReference type="ARBA" id="ARBA00025634"/>
    </source>
</evidence>
<sequence length="496" mass="54056">MSVIDTEHLVYAIEAADLLTPVGAFMRLSALATRPDGTRPYRLLLESVEGGAARGRYSVIAMLPDLVWECRDGVVSMDRAPGRPESRFDVIEDAPLASLRCLHQDSRMVLPAGIPPMIAGLFGYLGYDMVRQMEHLPHAPDDDAGLPEGVLIRPGLFAVFDSVRDELFLAVPLRGDAGEAARAAAHALIHKAREALVSAPVVETQDLPADYVLEEPRSNMSRAVFEEAVRRAQDYIAAGDAFQIVPSQRFDAAFPLPALALYRALRRVNPAPFLFLIEMDGFSLVGSSPEILVRLREGVVTVRPLAGTRPRGATEAEDLRLEAELLADEKERSEHLMLIDLGRNDVGRVAVLGSVEVPDRFVIERYSHVMHISSTVVGRLRPDCDAVDALKAAFPAGTLSGAPKIRAMEIIDELEPTRRGPYAGCIGYFAADGEMDTCIGLRMAVLRQGRMYVQAGCGVVAESVPEAEEAETRQKARALFRAAELAVEQARSRAGR</sequence>
<comment type="pathway">
    <text evidence="2 15">Amino-acid biosynthesis; L-tryptophan biosynthesis; L-tryptophan from chorismate: step 1/5.</text>
</comment>
<keyword evidence="11 15" id="KW-0057">Aromatic amino acid biosynthesis</keyword>
<evidence type="ECO:0000256" key="12">
    <source>
        <dbReference type="ARBA" id="ARBA00023239"/>
    </source>
</evidence>
<dbReference type="InterPro" id="IPR005256">
    <property type="entry name" value="Anth_synth_I_PabB"/>
</dbReference>
<organism evidence="18 19">
    <name type="scientific">Brytella acorum</name>
    <dbReference type="NCBI Taxonomy" id="2959299"/>
    <lineage>
        <taxon>Bacteria</taxon>
        <taxon>Pseudomonadati</taxon>
        <taxon>Pseudomonadota</taxon>
        <taxon>Alphaproteobacteria</taxon>
        <taxon>Acetobacterales</taxon>
        <taxon>Acetobacteraceae</taxon>
        <taxon>Brytella</taxon>
    </lineage>
</organism>
<dbReference type="GO" id="GO:0000162">
    <property type="term" value="P:L-tryptophan biosynthetic process"/>
    <property type="evidence" value="ECO:0007669"/>
    <property type="project" value="UniProtKB-KW"/>
</dbReference>
<dbReference type="RefSeq" id="WP_289841071.1">
    <property type="nucleotide sequence ID" value="NZ_CATKSH010000008.1"/>
</dbReference>
<dbReference type="GO" id="GO:0004049">
    <property type="term" value="F:anthranilate synthase activity"/>
    <property type="evidence" value="ECO:0007669"/>
    <property type="project" value="UniProtKB-EC"/>
</dbReference>
<evidence type="ECO:0000259" key="17">
    <source>
        <dbReference type="Pfam" id="PF04715"/>
    </source>
</evidence>
<dbReference type="InterPro" id="IPR006805">
    <property type="entry name" value="Anth_synth_I_N"/>
</dbReference>
<comment type="function">
    <text evidence="13 15">Part of a heterotetrameric complex that catalyzes the two-step biosynthesis of anthranilate, an intermediate in the biosynthesis of L-tryptophan. In the first step, the glutamine-binding beta subunit (TrpG) of anthranilate synthase (AS) provides the glutamine amidotransferase activity which generates ammonia as a substrate that, along with chorismate, is used in the second step, catalyzed by the large alpha subunit of AS (TrpE) to produce anthranilate. In the absence of TrpG, TrpE can synthesize anthranilate directly from chorismate and high concentrations of ammonia.</text>
</comment>
<evidence type="ECO:0000256" key="6">
    <source>
        <dbReference type="ARBA" id="ARBA00020653"/>
    </source>
</evidence>
<evidence type="ECO:0000313" key="19">
    <source>
        <dbReference type="Proteomes" id="UP001176960"/>
    </source>
</evidence>
<comment type="cofactor">
    <cofactor evidence="1 15">
        <name>Mg(2+)</name>
        <dbReference type="ChEBI" id="CHEBI:18420"/>
    </cofactor>
</comment>
<evidence type="ECO:0000256" key="8">
    <source>
        <dbReference type="ARBA" id="ARBA00022723"/>
    </source>
</evidence>
<evidence type="ECO:0000256" key="9">
    <source>
        <dbReference type="ARBA" id="ARBA00022822"/>
    </source>
</evidence>
<dbReference type="GO" id="GO:0046872">
    <property type="term" value="F:metal ion binding"/>
    <property type="evidence" value="ECO:0007669"/>
    <property type="project" value="UniProtKB-KW"/>
</dbReference>
<evidence type="ECO:0000256" key="7">
    <source>
        <dbReference type="ARBA" id="ARBA00022605"/>
    </source>
</evidence>
<comment type="similarity">
    <text evidence="3 15">Belongs to the anthranilate synthase component I family.</text>
</comment>
<dbReference type="SUPFAM" id="SSF56322">
    <property type="entry name" value="ADC synthase"/>
    <property type="match status" value="1"/>
</dbReference>
<comment type="subunit">
    <text evidence="4 15">Heterotetramer consisting of two non-identical subunits: a beta subunit (TrpG) and a large alpha subunit (TrpE).</text>
</comment>
<protein>
    <recommendedName>
        <fullName evidence="6 15">Anthranilate synthase component 1</fullName>
        <ecNumber evidence="5 15">4.1.3.27</ecNumber>
    </recommendedName>
</protein>
<dbReference type="Pfam" id="PF04715">
    <property type="entry name" value="Anth_synt_I_N"/>
    <property type="match status" value="1"/>
</dbReference>
<comment type="caution">
    <text evidence="18">The sequence shown here is derived from an EMBL/GenBank/DDBJ whole genome shotgun (WGS) entry which is preliminary data.</text>
</comment>
<evidence type="ECO:0000313" key="18">
    <source>
        <dbReference type="EMBL" id="CAI9120821.1"/>
    </source>
</evidence>
<keyword evidence="19" id="KW-1185">Reference proteome</keyword>
<keyword evidence="12 15" id="KW-0456">Lyase</keyword>
<name>A0AA35V189_9PROT</name>
<evidence type="ECO:0000256" key="14">
    <source>
        <dbReference type="ARBA" id="ARBA00047683"/>
    </source>
</evidence>